<dbReference type="AlphaFoldDB" id="A0AAV7HEL9"/>
<name>A0AAV7HEL9_DENCH</name>
<reference evidence="1 2" key="1">
    <citation type="journal article" date="2021" name="Hortic Res">
        <title>Chromosome-scale assembly of the Dendrobium chrysotoxum genome enhances the understanding of orchid evolution.</title>
        <authorList>
            <person name="Zhang Y."/>
            <person name="Zhang G.Q."/>
            <person name="Zhang D."/>
            <person name="Liu X.D."/>
            <person name="Xu X.Y."/>
            <person name="Sun W.H."/>
            <person name="Yu X."/>
            <person name="Zhu X."/>
            <person name="Wang Z.W."/>
            <person name="Zhao X."/>
            <person name="Zhong W.Y."/>
            <person name="Chen H."/>
            <person name="Yin W.L."/>
            <person name="Huang T."/>
            <person name="Niu S.C."/>
            <person name="Liu Z.J."/>
        </authorList>
    </citation>
    <scope>NUCLEOTIDE SEQUENCE [LARGE SCALE GENOMIC DNA]</scope>
    <source>
        <strain evidence="1">Lindl</strain>
    </source>
</reference>
<keyword evidence="2" id="KW-1185">Reference proteome</keyword>
<sequence length="266" mass="28139">MCITYHSLGYSKVECCVLHPHLNNHPMIIPRPPVQPSTSLQGNSGDGMVLGCGEVDVVSDVGIQAVELPLVRCGNELVFELVLSTPIIGGANALDNLVAADVLAIPINNLDPLSVGLDHPLDDMVDDGVARVKSPNDNVVSDANQNVDGGHCLGNAMHRLNIEMCDVNKVVLIDSSSDLNTTIPVSPMASLGVSLTPNVGVFKENELVFDAPISVVSNAELKAQLALTVNNDDPSDWLEDSSSLACEGAEGDLVDYVDELQEMYAS</sequence>
<evidence type="ECO:0000313" key="2">
    <source>
        <dbReference type="Proteomes" id="UP000775213"/>
    </source>
</evidence>
<evidence type="ECO:0000313" key="1">
    <source>
        <dbReference type="EMBL" id="KAH0467441.1"/>
    </source>
</evidence>
<organism evidence="1 2">
    <name type="scientific">Dendrobium chrysotoxum</name>
    <name type="common">Orchid</name>
    <dbReference type="NCBI Taxonomy" id="161865"/>
    <lineage>
        <taxon>Eukaryota</taxon>
        <taxon>Viridiplantae</taxon>
        <taxon>Streptophyta</taxon>
        <taxon>Embryophyta</taxon>
        <taxon>Tracheophyta</taxon>
        <taxon>Spermatophyta</taxon>
        <taxon>Magnoliopsida</taxon>
        <taxon>Liliopsida</taxon>
        <taxon>Asparagales</taxon>
        <taxon>Orchidaceae</taxon>
        <taxon>Epidendroideae</taxon>
        <taxon>Malaxideae</taxon>
        <taxon>Dendrobiinae</taxon>
        <taxon>Dendrobium</taxon>
    </lineage>
</organism>
<accession>A0AAV7HEL9</accession>
<proteinExistence type="predicted"/>
<gene>
    <name evidence="1" type="ORF">IEQ34_004679</name>
</gene>
<protein>
    <submittedName>
        <fullName evidence="1">Uncharacterized protein</fullName>
    </submittedName>
</protein>
<dbReference type="EMBL" id="JAGFBR010000005">
    <property type="protein sequence ID" value="KAH0467441.1"/>
    <property type="molecule type" value="Genomic_DNA"/>
</dbReference>
<comment type="caution">
    <text evidence="1">The sequence shown here is derived from an EMBL/GenBank/DDBJ whole genome shotgun (WGS) entry which is preliminary data.</text>
</comment>
<dbReference type="Proteomes" id="UP000775213">
    <property type="component" value="Unassembled WGS sequence"/>
</dbReference>